<feature type="region of interest" description="Disordered" evidence="13">
    <location>
        <begin position="275"/>
        <end position="371"/>
    </location>
</feature>
<organism evidence="17 18">
    <name type="scientific">Tatumella terrea</name>
    <dbReference type="NCBI Taxonomy" id="419007"/>
    <lineage>
        <taxon>Bacteria</taxon>
        <taxon>Pseudomonadati</taxon>
        <taxon>Pseudomonadota</taxon>
        <taxon>Gammaproteobacteria</taxon>
        <taxon>Enterobacterales</taxon>
        <taxon>Erwiniaceae</taxon>
        <taxon>Tatumella</taxon>
    </lineage>
</organism>
<dbReference type="PANTHER" id="PTHR30046:SF0">
    <property type="entry name" value="FLAGELLAR M-RING PROTEIN"/>
    <property type="match status" value="1"/>
</dbReference>
<evidence type="ECO:0000256" key="3">
    <source>
        <dbReference type="ARBA" id="ARBA00004651"/>
    </source>
</evidence>
<keyword evidence="17" id="KW-0966">Cell projection</keyword>
<comment type="function">
    <text evidence="1 12">The M ring may be actively involved in energy transduction.</text>
</comment>
<evidence type="ECO:0000256" key="11">
    <source>
        <dbReference type="ARBA" id="ARBA00025936"/>
    </source>
</evidence>
<dbReference type="PRINTS" id="PR01009">
    <property type="entry name" value="FLGMRINGFLIF"/>
</dbReference>
<comment type="subunit">
    <text evidence="11">The basal body constitutes a major portion of the flagellar organelle and consists of four rings (L,P,S, and M) mounted on a central rod. The M ring is integral to the inner membrane of the cell and may be connected to the flagellar rod via the S ring. The S (supramembrane ring) lies just distal to the M ring. The L and P rings lie in the outer membrane and the periplasmic space, respectively.</text>
</comment>
<evidence type="ECO:0000259" key="16">
    <source>
        <dbReference type="Pfam" id="PF08345"/>
    </source>
</evidence>
<feature type="transmembrane region" description="Helical" evidence="14">
    <location>
        <begin position="26"/>
        <end position="49"/>
    </location>
</feature>
<evidence type="ECO:0000256" key="14">
    <source>
        <dbReference type="SAM" id="Phobius"/>
    </source>
</evidence>
<evidence type="ECO:0000256" key="10">
    <source>
        <dbReference type="ARBA" id="ARBA00023143"/>
    </source>
</evidence>
<feature type="compositionally biased region" description="Polar residues" evidence="13">
    <location>
        <begin position="352"/>
        <end position="371"/>
    </location>
</feature>
<feature type="domain" description="Flagellar M-ring N-terminal" evidence="15">
    <location>
        <begin position="50"/>
        <end position="224"/>
    </location>
</feature>
<dbReference type="InterPro" id="IPR006182">
    <property type="entry name" value="FliF_N_dom"/>
</dbReference>
<accession>A0ABW1VVE1</accession>
<evidence type="ECO:0000313" key="18">
    <source>
        <dbReference type="Proteomes" id="UP001596230"/>
    </source>
</evidence>
<feature type="compositionally biased region" description="Low complexity" evidence="13">
    <location>
        <begin position="325"/>
        <end position="351"/>
    </location>
</feature>
<dbReference type="RefSeq" id="WP_385946837.1">
    <property type="nucleotide sequence ID" value="NZ_JBHSUB010000006.1"/>
</dbReference>
<evidence type="ECO:0000256" key="8">
    <source>
        <dbReference type="ARBA" id="ARBA00022989"/>
    </source>
</evidence>
<feature type="compositionally biased region" description="Polar residues" evidence="13">
    <location>
        <begin position="297"/>
        <end position="307"/>
    </location>
</feature>
<comment type="caution">
    <text evidence="17">The sequence shown here is derived from an EMBL/GenBank/DDBJ whole genome shotgun (WGS) entry which is preliminary data.</text>
</comment>
<evidence type="ECO:0000256" key="7">
    <source>
        <dbReference type="ARBA" id="ARBA00022692"/>
    </source>
</evidence>
<keyword evidence="17" id="KW-0282">Flagellum</keyword>
<proteinExistence type="inferred from homology"/>
<sequence>MTLSPATVTSSFNAWRQQLQSKLRTLPGIPLIFAGALSVALVVVLALWAKAPEYKALYNTLSDQDGGLIISSLNQMNVPYKVDDKSGALMVPAKSVRELRLKLAEQGLPKGGSNGFELLDNEKFGISQFSEQVNFQRALEGELERTIESLSAVKTARVHLALPKPSVFIREEQLPSASVTLELRPARALDDGQVNAIVHMVSSSVSRLPPGNVTVIDQNGNLLTSPGLNGQGPDRVRLKYAAEVERNIRQRIENILAPVVGAGNVRAQVTAQINFDRQEQTEERYGPNATPDKKAIRSQQTSDNQQNGGALPGGVPGALTNQPSPAATAPITTPVPATGAASAQGKAATPAVKTSTTAKDPVAINQQSSHDATTNYELDKTVLHTQLNSGTLRRLSVAVVVNYQQDDKGAPRPLPAGVLKQIEALTREAMGFSEQRGDSLNLVNARFTPDEDKVGRFWEQPEFMTQMISAGRWLVVALVAFLLYRKVVRPVIDKQKQIRDEENAAAETTPPPEEPQDNGMQETARKAQQRINSEILSQRVREMSENDPQIVALVIRGWMGNEL</sequence>
<reference evidence="18" key="1">
    <citation type="journal article" date="2019" name="Int. J. Syst. Evol. Microbiol.">
        <title>The Global Catalogue of Microorganisms (GCM) 10K type strain sequencing project: providing services to taxonomists for standard genome sequencing and annotation.</title>
        <authorList>
            <consortium name="The Broad Institute Genomics Platform"/>
            <consortium name="The Broad Institute Genome Sequencing Center for Infectious Disease"/>
            <person name="Wu L."/>
            <person name="Ma J."/>
        </authorList>
    </citation>
    <scope>NUCLEOTIDE SEQUENCE [LARGE SCALE GENOMIC DNA]</scope>
    <source>
        <strain evidence="18">CGMCC 1.18518</strain>
    </source>
</reference>
<evidence type="ECO:0000256" key="4">
    <source>
        <dbReference type="ARBA" id="ARBA00007971"/>
    </source>
</evidence>
<protein>
    <recommendedName>
        <fullName evidence="5 12">Flagellar M-ring protein</fullName>
    </recommendedName>
</protein>
<evidence type="ECO:0000256" key="1">
    <source>
        <dbReference type="ARBA" id="ARBA00003820"/>
    </source>
</evidence>
<keyword evidence="8 14" id="KW-1133">Transmembrane helix</keyword>
<dbReference type="InterPro" id="IPR013556">
    <property type="entry name" value="Flag_M-ring_C"/>
</dbReference>
<dbReference type="Gene3D" id="3.30.300.30">
    <property type="match status" value="1"/>
</dbReference>
<evidence type="ECO:0000256" key="13">
    <source>
        <dbReference type="SAM" id="MobiDB-lite"/>
    </source>
</evidence>
<keyword evidence="9 14" id="KW-0472">Membrane</keyword>
<keyword evidence="6" id="KW-1003">Cell membrane</keyword>
<dbReference type="NCBIfam" id="TIGR00206">
    <property type="entry name" value="fliF"/>
    <property type="match status" value="1"/>
</dbReference>
<dbReference type="Pfam" id="PF08345">
    <property type="entry name" value="YscJ_FliF_C"/>
    <property type="match status" value="1"/>
</dbReference>
<evidence type="ECO:0000256" key="6">
    <source>
        <dbReference type="ARBA" id="ARBA00022475"/>
    </source>
</evidence>
<evidence type="ECO:0000256" key="9">
    <source>
        <dbReference type="ARBA" id="ARBA00023136"/>
    </source>
</evidence>
<keyword evidence="7 14" id="KW-0812">Transmembrane</keyword>
<keyword evidence="17" id="KW-0969">Cilium</keyword>
<feature type="compositionally biased region" description="Basic and acidic residues" evidence="13">
    <location>
        <begin position="276"/>
        <end position="295"/>
    </location>
</feature>
<keyword evidence="10 12" id="KW-0975">Bacterial flagellum</keyword>
<evidence type="ECO:0000256" key="5">
    <source>
        <dbReference type="ARBA" id="ARBA00017949"/>
    </source>
</evidence>
<evidence type="ECO:0000259" key="15">
    <source>
        <dbReference type="Pfam" id="PF01514"/>
    </source>
</evidence>
<evidence type="ECO:0000313" key="17">
    <source>
        <dbReference type="EMBL" id="MFC6377390.1"/>
    </source>
</evidence>
<dbReference type="InterPro" id="IPR000067">
    <property type="entry name" value="FlgMring_FliF"/>
</dbReference>
<gene>
    <name evidence="17" type="primary">fliF</name>
    <name evidence="17" type="ORF">ACFP9W_04690</name>
</gene>
<dbReference type="InterPro" id="IPR043427">
    <property type="entry name" value="YscJ/FliF"/>
</dbReference>
<comment type="subcellular location">
    <subcellularLocation>
        <location evidence="2 12">Bacterial flagellum basal body</location>
    </subcellularLocation>
    <subcellularLocation>
        <location evidence="3">Cell membrane</location>
        <topology evidence="3">Multi-pass membrane protein</topology>
    </subcellularLocation>
</comment>
<dbReference type="PIRSF" id="PIRSF004862">
    <property type="entry name" value="FliF"/>
    <property type="match status" value="1"/>
</dbReference>
<feature type="domain" description="Flagellar M-ring C-terminal" evidence="16">
    <location>
        <begin position="256"/>
        <end position="447"/>
    </location>
</feature>
<keyword evidence="18" id="KW-1185">Reference proteome</keyword>
<evidence type="ECO:0000256" key="12">
    <source>
        <dbReference type="PIRNR" id="PIRNR004862"/>
    </source>
</evidence>
<dbReference type="InterPro" id="IPR045851">
    <property type="entry name" value="AMP-bd_C_sf"/>
</dbReference>
<dbReference type="PANTHER" id="PTHR30046">
    <property type="entry name" value="FLAGELLAR M-RING PROTEIN"/>
    <property type="match status" value="1"/>
</dbReference>
<evidence type="ECO:0000256" key="2">
    <source>
        <dbReference type="ARBA" id="ARBA00004117"/>
    </source>
</evidence>
<dbReference type="EMBL" id="JBHSUB010000006">
    <property type="protein sequence ID" value="MFC6377390.1"/>
    <property type="molecule type" value="Genomic_DNA"/>
</dbReference>
<feature type="region of interest" description="Disordered" evidence="13">
    <location>
        <begin position="499"/>
        <end position="531"/>
    </location>
</feature>
<dbReference type="Pfam" id="PF01514">
    <property type="entry name" value="YscJ_FliF"/>
    <property type="match status" value="1"/>
</dbReference>
<comment type="similarity">
    <text evidence="4 12">Belongs to the FliF family.</text>
</comment>
<name>A0ABW1VVE1_9GAMM</name>
<dbReference type="Proteomes" id="UP001596230">
    <property type="component" value="Unassembled WGS sequence"/>
</dbReference>